<keyword evidence="2" id="KW-1185">Reference proteome</keyword>
<protein>
    <submittedName>
        <fullName evidence="1">Uncharacterized protein</fullName>
    </submittedName>
</protein>
<dbReference type="Proteomes" id="UP001052739">
    <property type="component" value="Unassembled WGS sequence"/>
</dbReference>
<accession>A0ABQ3PJD9</accession>
<dbReference type="EMBL" id="BNDW01000068">
    <property type="protein sequence ID" value="GHI25143.1"/>
    <property type="molecule type" value="Genomic_DNA"/>
</dbReference>
<evidence type="ECO:0000313" key="1">
    <source>
        <dbReference type="EMBL" id="GHI25143.1"/>
    </source>
</evidence>
<evidence type="ECO:0000313" key="2">
    <source>
        <dbReference type="Proteomes" id="UP001052739"/>
    </source>
</evidence>
<comment type="caution">
    <text evidence="1">The sequence shown here is derived from an EMBL/GenBank/DDBJ whole genome shotgun (WGS) entry which is preliminary data.</text>
</comment>
<organism evidence="1 2">
    <name type="scientific">Streptomyces hydrogenans</name>
    <dbReference type="NCBI Taxonomy" id="1873719"/>
    <lineage>
        <taxon>Bacteria</taxon>
        <taxon>Bacillati</taxon>
        <taxon>Actinomycetota</taxon>
        <taxon>Actinomycetes</taxon>
        <taxon>Kitasatosporales</taxon>
        <taxon>Streptomycetaceae</taxon>
        <taxon>Streptomyces</taxon>
    </lineage>
</organism>
<gene>
    <name evidence="1" type="ORF">Shyd_65140</name>
</gene>
<proteinExistence type="predicted"/>
<name>A0ABQ3PJD9_9ACTN</name>
<reference evidence="1" key="1">
    <citation type="submission" date="2024-05" db="EMBL/GenBank/DDBJ databases">
        <title>Whole genome shotgun sequence of Streptomyces hydrogenans NBRC 13475.</title>
        <authorList>
            <person name="Komaki H."/>
            <person name="Tamura T."/>
        </authorList>
    </citation>
    <scope>NUCLEOTIDE SEQUENCE</scope>
    <source>
        <strain evidence="1">NBRC 13475</strain>
    </source>
</reference>
<dbReference type="RefSeq" id="WP_190221394.1">
    <property type="nucleotide sequence ID" value="NZ_BNBS01000001.1"/>
</dbReference>
<sequence length="52" mass="5718">MSEAVVGPREPSSSPTIYIRIPVAPELELTDEETRELGVAAELALRKILGRR</sequence>